<dbReference type="GO" id="GO:0005524">
    <property type="term" value="F:ATP binding"/>
    <property type="evidence" value="ECO:0007669"/>
    <property type="project" value="UniProtKB-KW"/>
</dbReference>
<dbReference type="PANTHER" id="PTHR43272">
    <property type="entry name" value="LONG-CHAIN-FATTY-ACID--COA LIGASE"/>
    <property type="match status" value="1"/>
</dbReference>
<evidence type="ECO:0000259" key="7">
    <source>
        <dbReference type="Pfam" id="PF00501"/>
    </source>
</evidence>
<dbReference type="InterPro" id="IPR042099">
    <property type="entry name" value="ANL_N_sf"/>
</dbReference>
<dbReference type="GO" id="GO:0005886">
    <property type="term" value="C:plasma membrane"/>
    <property type="evidence" value="ECO:0007669"/>
    <property type="project" value="TreeGrafter"/>
</dbReference>
<keyword evidence="3" id="KW-0547">Nucleotide-binding</keyword>
<comment type="caution">
    <text evidence="8">The sequence shown here is derived from an EMBL/GenBank/DDBJ whole genome shotgun (WGS) entry which is preliminary data.</text>
</comment>
<gene>
    <name evidence="8" type="ORF">RDWZM_006003</name>
</gene>
<evidence type="ECO:0000256" key="2">
    <source>
        <dbReference type="ARBA" id="ARBA00022598"/>
    </source>
</evidence>
<keyword evidence="9" id="KW-1185">Reference proteome</keyword>
<proteinExistence type="inferred from homology"/>
<dbReference type="InterPro" id="IPR000873">
    <property type="entry name" value="AMP-dep_synth/lig_dom"/>
</dbReference>
<keyword evidence="4" id="KW-0443">Lipid metabolism</keyword>
<comment type="similarity">
    <text evidence="1">Belongs to the ATP-dependent AMP-binding enzyme family.</text>
</comment>
<evidence type="ECO:0000256" key="3">
    <source>
        <dbReference type="ARBA" id="ARBA00022741"/>
    </source>
</evidence>
<dbReference type="PANTHER" id="PTHR43272:SF83">
    <property type="entry name" value="ACYL-COA SYNTHETASE LONG-CHAIN, ISOFORM J"/>
    <property type="match status" value="1"/>
</dbReference>
<feature type="domain" description="AMP-dependent synthetase/ligase" evidence="7">
    <location>
        <begin position="123"/>
        <end position="545"/>
    </location>
</feature>
<evidence type="ECO:0000256" key="6">
    <source>
        <dbReference type="ARBA" id="ARBA00026121"/>
    </source>
</evidence>
<dbReference type="EC" id="6.2.1.3" evidence="6"/>
<dbReference type="SUPFAM" id="SSF56801">
    <property type="entry name" value="Acetyl-CoA synthetase-like"/>
    <property type="match status" value="1"/>
</dbReference>
<dbReference type="GO" id="GO:0035336">
    <property type="term" value="P:long-chain fatty-acyl-CoA metabolic process"/>
    <property type="evidence" value="ECO:0007669"/>
    <property type="project" value="TreeGrafter"/>
</dbReference>
<sequence length="737" mass="83397">MSTKLIALSLLSTKALVNTYTWLTLPLYTITSRPWKRLHDQKSFGVKRVKDDQGRIIYSRPCPIEFDHPIARCSSFNEMVPFLNRNQIAVGIREVLGNQTPTDANGKSIMVEGKVWKQINLAESYRWMSVGQIMDRVDSIARGLRELGLSEREKVLIYADNSGEWFCTALALLRLNAVTVTLLSILNDEALLYGIDQIGAKFMIIGEPLLPRFNRINPRLNANIPNIIYVESNLANKNQSKEIINELKEKNCRIMSFEQVEQSGSRIAECEFANPDPDDVSLIVYTSGTTGNHPKGVMITHRNMVTSMMNLIRYQHETKVKFLADTVYASYLPMTHLFGYRINLASFISENSRFGLCTPATMFDWSPSHPTGQIGDLQLVKPEFMPAVPLILERILKQINQQLNVNGRFTTSLFTYLMEYKIRWTARGFDTPLIDRFVCKRVKELIGGRLESLMVSSAPLNPRTQALIRAAFNINLIQTYGATEVTAGTHATLPNDLQDGECGVPLHSVRYYLKDWPDGGYYPTDQPNPRGEIIVGGETVSQGYFQMTEETAASFYIDNNGERWFETGDIGEVLPNGTLMIIDRKRDLQKLANGEFVSLGKIESTLRKSSFVENICVCTHRERNHVVAIISPNRVALIELGRQMGLCVQEDITNEQTLARLCADQSIMEHIRSDLWTVGLQHSLVSKEIPVTITIVADEWSSDNNLLTTALKLRRKRVNEFYQTQINRMFNSTEGGN</sequence>
<keyword evidence="4" id="KW-0276">Fatty acid metabolism</keyword>
<keyword evidence="2" id="KW-0436">Ligase</keyword>
<dbReference type="Pfam" id="PF00501">
    <property type="entry name" value="AMP-binding"/>
    <property type="match status" value="1"/>
</dbReference>
<name>A0A9Q0RMY4_BLOTA</name>
<reference evidence="8" key="1">
    <citation type="submission" date="2022-12" db="EMBL/GenBank/DDBJ databases">
        <title>Genome assemblies of Blomia tropicalis.</title>
        <authorList>
            <person name="Cui Y."/>
        </authorList>
    </citation>
    <scope>NUCLEOTIDE SEQUENCE</scope>
    <source>
        <tissue evidence="8">Adult mites</tissue>
    </source>
</reference>
<accession>A0A9Q0RMY4</accession>
<dbReference type="AlphaFoldDB" id="A0A9Q0RMY4"/>
<dbReference type="Proteomes" id="UP001142055">
    <property type="component" value="Chromosome 2"/>
</dbReference>
<dbReference type="GO" id="GO:0030182">
    <property type="term" value="P:neuron differentiation"/>
    <property type="evidence" value="ECO:0007669"/>
    <property type="project" value="TreeGrafter"/>
</dbReference>
<evidence type="ECO:0000256" key="4">
    <source>
        <dbReference type="ARBA" id="ARBA00022832"/>
    </source>
</evidence>
<protein>
    <recommendedName>
        <fullName evidence="6">long-chain-fatty-acid--CoA ligase</fullName>
        <ecNumber evidence="6">6.2.1.3</ecNumber>
    </recommendedName>
</protein>
<dbReference type="EMBL" id="JAPWDV010000002">
    <property type="protein sequence ID" value="KAJ6220191.1"/>
    <property type="molecule type" value="Genomic_DNA"/>
</dbReference>
<evidence type="ECO:0000313" key="8">
    <source>
        <dbReference type="EMBL" id="KAJ6220191.1"/>
    </source>
</evidence>
<keyword evidence="5" id="KW-0067">ATP-binding</keyword>
<evidence type="ECO:0000256" key="5">
    <source>
        <dbReference type="ARBA" id="ARBA00022840"/>
    </source>
</evidence>
<dbReference type="Gene3D" id="3.40.50.12780">
    <property type="entry name" value="N-terminal domain of ligase-like"/>
    <property type="match status" value="1"/>
</dbReference>
<evidence type="ECO:0000256" key="1">
    <source>
        <dbReference type="ARBA" id="ARBA00006432"/>
    </source>
</evidence>
<dbReference type="GO" id="GO:0005783">
    <property type="term" value="C:endoplasmic reticulum"/>
    <property type="evidence" value="ECO:0007669"/>
    <property type="project" value="TreeGrafter"/>
</dbReference>
<organism evidence="8 9">
    <name type="scientific">Blomia tropicalis</name>
    <name type="common">Mite</name>
    <dbReference type="NCBI Taxonomy" id="40697"/>
    <lineage>
        <taxon>Eukaryota</taxon>
        <taxon>Metazoa</taxon>
        <taxon>Ecdysozoa</taxon>
        <taxon>Arthropoda</taxon>
        <taxon>Chelicerata</taxon>
        <taxon>Arachnida</taxon>
        <taxon>Acari</taxon>
        <taxon>Acariformes</taxon>
        <taxon>Sarcoptiformes</taxon>
        <taxon>Astigmata</taxon>
        <taxon>Glycyphagoidea</taxon>
        <taxon>Echimyopodidae</taxon>
        <taxon>Blomia</taxon>
    </lineage>
</organism>
<evidence type="ECO:0000313" key="9">
    <source>
        <dbReference type="Proteomes" id="UP001142055"/>
    </source>
</evidence>
<dbReference type="GO" id="GO:0090433">
    <property type="term" value="F:palmitoyl-CoA ligase activity"/>
    <property type="evidence" value="ECO:0007669"/>
    <property type="project" value="TreeGrafter"/>
</dbReference>
<dbReference type="GO" id="GO:0005811">
    <property type="term" value="C:lipid droplet"/>
    <property type="evidence" value="ECO:0007669"/>
    <property type="project" value="TreeGrafter"/>
</dbReference>